<dbReference type="GO" id="GO:0002250">
    <property type="term" value="P:adaptive immune response"/>
    <property type="evidence" value="ECO:0007669"/>
    <property type="project" value="UniProtKB-KW"/>
</dbReference>
<dbReference type="InterPro" id="IPR036179">
    <property type="entry name" value="Ig-like_dom_sf"/>
</dbReference>
<evidence type="ECO:0000256" key="3">
    <source>
        <dbReference type="ARBA" id="ARBA00023130"/>
    </source>
</evidence>
<dbReference type="CDD" id="cd04981">
    <property type="entry name" value="IgV_H"/>
    <property type="match status" value="1"/>
</dbReference>
<organism evidence="9 10">
    <name type="scientific">Marmota monax</name>
    <name type="common">Woodchuck</name>
    <dbReference type="NCBI Taxonomy" id="9995"/>
    <lineage>
        <taxon>Eukaryota</taxon>
        <taxon>Metazoa</taxon>
        <taxon>Chordata</taxon>
        <taxon>Craniata</taxon>
        <taxon>Vertebrata</taxon>
        <taxon>Euteleostomi</taxon>
        <taxon>Mammalia</taxon>
        <taxon>Eutheria</taxon>
        <taxon>Euarchontoglires</taxon>
        <taxon>Glires</taxon>
        <taxon>Rodentia</taxon>
        <taxon>Sciuromorpha</taxon>
        <taxon>Sciuridae</taxon>
        <taxon>Xerinae</taxon>
        <taxon>Marmotini</taxon>
        <taxon>Marmota</taxon>
    </lineage>
</organism>
<reference evidence="9" key="1">
    <citation type="submission" date="2019-04" db="EMBL/GenBank/DDBJ databases">
        <authorList>
            <person name="Alioto T."/>
            <person name="Alioto T."/>
        </authorList>
    </citation>
    <scope>NUCLEOTIDE SEQUENCE [LARGE SCALE GENOMIC DNA]</scope>
</reference>
<dbReference type="GO" id="GO:0019814">
    <property type="term" value="C:immunoglobulin complex"/>
    <property type="evidence" value="ECO:0007669"/>
    <property type="project" value="UniProtKB-KW"/>
</dbReference>
<gene>
    <name evidence="9" type="ORF">MONAX_5E040920</name>
</gene>
<keyword evidence="10" id="KW-1185">Reference proteome</keyword>
<feature type="region of interest" description="Disordered" evidence="7">
    <location>
        <begin position="128"/>
        <end position="156"/>
    </location>
</feature>
<dbReference type="InterPro" id="IPR013783">
    <property type="entry name" value="Ig-like_fold"/>
</dbReference>
<keyword evidence="6" id="KW-1280">Immunoglobulin</keyword>
<keyword evidence="1" id="KW-0732">Signal</keyword>
<sequence>MKTSPPDPAALHRSPALDSQLSPLSVQCEVQLVESGGGLVQPGGSLRLSCAASGFTFSDYGMSWVRQAPGKGLEWVGEINKNGDTINYANSVKGRFTISRDNSKNTLYLQMSSLRVEDTATYYCARDTVRGPQSEPRHKPPAGWPGPAGGAQHTGS</sequence>
<keyword evidence="4" id="KW-1015">Disulfide bond</keyword>
<evidence type="ECO:0000256" key="4">
    <source>
        <dbReference type="ARBA" id="ARBA00023157"/>
    </source>
</evidence>
<evidence type="ECO:0000313" key="9">
    <source>
        <dbReference type="EMBL" id="VTJ81210.1"/>
    </source>
</evidence>
<keyword evidence="2" id="KW-0391">Immunity</keyword>
<accession>A0A5E4CIR3</accession>
<dbReference type="PROSITE" id="PS50835">
    <property type="entry name" value="IG_LIKE"/>
    <property type="match status" value="1"/>
</dbReference>
<dbReference type="Proteomes" id="UP000335636">
    <property type="component" value="Unassembled WGS sequence"/>
</dbReference>
<name>A0A5E4CIR3_MARMO</name>
<dbReference type="PANTHER" id="PTHR23266">
    <property type="entry name" value="IMMUNOGLOBULIN HEAVY CHAIN"/>
    <property type="match status" value="1"/>
</dbReference>
<evidence type="ECO:0000256" key="5">
    <source>
        <dbReference type="ARBA" id="ARBA00038737"/>
    </source>
</evidence>
<evidence type="ECO:0000256" key="7">
    <source>
        <dbReference type="SAM" id="MobiDB-lite"/>
    </source>
</evidence>
<dbReference type="GO" id="GO:0005886">
    <property type="term" value="C:plasma membrane"/>
    <property type="evidence" value="ECO:0007669"/>
    <property type="project" value="UniProtKB-ARBA"/>
</dbReference>
<proteinExistence type="predicted"/>
<dbReference type="Gene3D" id="2.60.40.10">
    <property type="entry name" value="Immunoglobulins"/>
    <property type="match status" value="1"/>
</dbReference>
<dbReference type="FunFam" id="2.60.40.10:FF:000942">
    <property type="entry name" value="Immunoglobulin heavy variable 3-23"/>
    <property type="match status" value="1"/>
</dbReference>
<keyword evidence="3" id="KW-1064">Adaptive immunity</keyword>
<dbReference type="InterPro" id="IPR013106">
    <property type="entry name" value="Ig_V-set"/>
</dbReference>
<evidence type="ECO:0000313" key="10">
    <source>
        <dbReference type="Proteomes" id="UP000335636"/>
    </source>
</evidence>
<dbReference type="InterPro" id="IPR050199">
    <property type="entry name" value="IgHV"/>
</dbReference>
<dbReference type="EMBL" id="CABDUW010001402">
    <property type="protein sequence ID" value="VTJ81210.1"/>
    <property type="molecule type" value="Genomic_DNA"/>
</dbReference>
<comment type="caution">
    <text evidence="9">The sequence shown here is derived from an EMBL/GenBank/DDBJ whole genome shotgun (WGS) entry which is preliminary data.</text>
</comment>
<dbReference type="AlphaFoldDB" id="A0A5E4CIR3"/>
<evidence type="ECO:0000256" key="1">
    <source>
        <dbReference type="ARBA" id="ARBA00022729"/>
    </source>
</evidence>
<dbReference type="InterPro" id="IPR007110">
    <property type="entry name" value="Ig-like_dom"/>
</dbReference>
<dbReference type="GO" id="GO:0005576">
    <property type="term" value="C:extracellular region"/>
    <property type="evidence" value="ECO:0007669"/>
    <property type="project" value="UniProtKB-ARBA"/>
</dbReference>
<evidence type="ECO:0000256" key="6">
    <source>
        <dbReference type="ARBA" id="ARBA00043265"/>
    </source>
</evidence>
<protein>
    <recommendedName>
        <fullName evidence="8">Ig-like domain-containing protein</fullName>
    </recommendedName>
</protein>
<comment type="subunit">
    <text evidence="5">Immunoglobulins are composed of two identical heavy chains and two identical light chains; disulfide-linked.</text>
</comment>
<dbReference type="SMART" id="SM00409">
    <property type="entry name" value="IG"/>
    <property type="match status" value="1"/>
</dbReference>
<dbReference type="Pfam" id="PF07686">
    <property type="entry name" value="V-set"/>
    <property type="match status" value="1"/>
</dbReference>
<dbReference type="SMART" id="SM00406">
    <property type="entry name" value="IGv"/>
    <property type="match status" value="1"/>
</dbReference>
<evidence type="ECO:0000259" key="8">
    <source>
        <dbReference type="PROSITE" id="PS50835"/>
    </source>
</evidence>
<feature type="domain" description="Ig-like" evidence="8">
    <location>
        <begin position="23"/>
        <end position="124"/>
    </location>
</feature>
<dbReference type="InterPro" id="IPR003599">
    <property type="entry name" value="Ig_sub"/>
</dbReference>
<evidence type="ECO:0000256" key="2">
    <source>
        <dbReference type="ARBA" id="ARBA00022859"/>
    </source>
</evidence>
<dbReference type="SUPFAM" id="SSF48726">
    <property type="entry name" value="Immunoglobulin"/>
    <property type="match status" value="1"/>
</dbReference>